<dbReference type="Gene3D" id="3.40.50.1000">
    <property type="entry name" value="HAD superfamily/HAD-like"/>
    <property type="match status" value="1"/>
</dbReference>
<sequence>MERRFDTFIFDLDGTLLDTLPDLVSLTNRALRDAGFPERTEEEILSFVGNGVRALMYQAVPEGTDPARAEAAMERWRELYPECGIELTKPYEGMVEVLSQLKVQGKKLAVLSNKFDGGVQELIPAFFSDTFDAVHGESADIPRKPDPTGLLFTMDEIGANPETTAYVGDSGSDMQTARNAGVFALGVSWGYRPEEELREEGADAIVRDPSGILGFS</sequence>
<dbReference type="SFLD" id="SFLDG01135">
    <property type="entry name" value="C1.5.6:_HAD__Beta-PGM__Phospha"/>
    <property type="match status" value="1"/>
</dbReference>
<dbReference type="EC" id="3.-.-.-" evidence="1"/>
<dbReference type="EMBL" id="JBBNOP010000013">
    <property type="protein sequence ID" value="MEQ3363924.1"/>
    <property type="molecule type" value="Genomic_DNA"/>
</dbReference>
<dbReference type="InterPro" id="IPR036412">
    <property type="entry name" value="HAD-like_sf"/>
</dbReference>
<dbReference type="InterPro" id="IPR041492">
    <property type="entry name" value="HAD_2"/>
</dbReference>
<dbReference type="SFLD" id="SFLDS00003">
    <property type="entry name" value="Haloacid_Dehalogenase"/>
    <property type="match status" value="1"/>
</dbReference>
<evidence type="ECO:0000313" key="2">
    <source>
        <dbReference type="Proteomes" id="UP001487305"/>
    </source>
</evidence>
<dbReference type="Proteomes" id="UP001487305">
    <property type="component" value="Unassembled WGS sequence"/>
</dbReference>
<dbReference type="GO" id="GO:0016787">
    <property type="term" value="F:hydrolase activity"/>
    <property type="evidence" value="ECO:0007669"/>
    <property type="project" value="UniProtKB-KW"/>
</dbReference>
<gene>
    <name evidence="1" type="ORF">AAA083_13145</name>
</gene>
<dbReference type="Gene3D" id="1.10.150.240">
    <property type="entry name" value="Putative phosphatase, domain 2"/>
    <property type="match status" value="1"/>
</dbReference>
<dbReference type="RefSeq" id="WP_146007808.1">
    <property type="nucleotide sequence ID" value="NZ_JBBNOP010000013.1"/>
</dbReference>
<evidence type="ECO:0000313" key="1">
    <source>
        <dbReference type="EMBL" id="MEQ3363924.1"/>
    </source>
</evidence>
<dbReference type="PANTHER" id="PTHR43434:SF1">
    <property type="entry name" value="PHOSPHOGLYCOLATE PHOSPHATASE"/>
    <property type="match status" value="1"/>
</dbReference>
<reference evidence="1 2" key="1">
    <citation type="submission" date="2024-04" db="EMBL/GenBank/DDBJ databases">
        <title>Human intestinal bacterial collection.</title>
        <authorList>
            <person name="Pauvert C."/>
            <person name="Hitch T.C.A."/>
            <person name="Clavel T."/>
        </authorList>
    </citation>
    <scope>NUCLEOTIDE SEQUENCE [LARGE SCALE GENOMIC DNA]</scope>
    <source>
        <strain evidence="1 2">CLA-KB-H42</strain>
    </source>
</reference>
<dbReference type="PANTHER" id="PTHR43434">
    <property type="entry name" value="PHOSPHOGLYCOLATE PHOSPHATASE"/>
    <property type="match status" value="1"/>
</dbReference>
<keyword evidence="2" id="KW-1185">Reference proteome</keyword>
<dbReference type="Pfam" id="PF13419">
    <property type="entry name" value="HAD_2"/>
    <property type="match status" value="1"/>
</dbReference>
<keyword evidence="1" id="KW-0378">Hydrolase</keyword>
<dbReference type="PRINTS" id="PR00413">
    <property type="entry name" value="HADHALOGNASE"/>
</dbReference>
<dbReference type="InterPro" id="IPR006439">
    <property type="entry name" value="HAD-SF_hydro_IA"/>
</dbReference>
<accession>A0ABV1JFQ9</accession>
<comment type="caution">
    <text evidence="1">The sequence shown here is derived from an EMBL/GenBank/DDBJ whole genome shotgun (WGS) entry which is preliminary data.</text>
</comment>
<proteinExistence type="predicted"/>
<dbReference type="InterPro" id="IPR023214">
    <property type="entry name" value="HAD_sf"/>
</dbReference>
<organism evidence="1 2">
    <name type="scientific">Raoultibacter massiliensis</name>
    <dbReference type="NCBI Taxonomy" id="1852371"/>
    <lineage>
        <taxon>Bacteria</taxon>
        <taxon>Bacillati</taxon>
        <taxon>Actinomycetota</taxon>
        <taxon>Coriobacteriia</taxon>
        <taxon>Eggerthellales</taxon>
        <taxon>Eggerthellaceae</taxon>
        <taxon>Raoultibacter</taxon>
    </lineage>
</organism>
<dbReference type="SUPFAM" id="SSF56784">
    <property type="entry name" value="HAD-like"/>
    <property type="match status" value="1"/>
</dbReference>
<dbReference type="InterPro" id="IPR050155">
    <property type="entry name" value="HAD-like_hydrolase_sf"/>
</dbReference>
<dbReference type="SFLD" id="SFLDG01129">
    <property type="entry name" value="C1.5:_HAD__Beta-PGM__Phosphata"/>
    <property type="match status" value="1"/>
</dbReference>
<name>A0ABV1JFQ9_9ACTN</name>
<protein>
    <submittedName>
        <fullName evidence="1">HAD family hydrolase</fullName>
        <ecNumber evidence="1">3.-.-.-</ecNumber>
    </submittedName>
</protein>
<dbReference type="NCBIfam" id="TIGR01549">
    <property type="entry name" value="HAD-SF-IA-v1"/>
    <property type="match status" value="1"/>
</dbReference>
<dbReference type="InterPro" id="IPR023198">
    <property type="entry name" value="PGP-like_dom2"/>
</dbReference>